<proteinExistence type="predicted"/>
<name>A0A2H2ZIW6_TRIPA</name>
<sequence length="422" mass="48374">MRPEPDDRLPQTTYSFEVEFLVAQELPGFNYDSTFNEYHGRREELPWACPVDAKDPYETILNEVRGLLLKYGQPVAICEDSSAQQPYAAAYDPRKDRQYLTADDEWWHVEPSVTTYAKRGSPQMYEWFGVRVRSPASQSRTIVDNGIESPTDWILGVLTKGLVMHLNSTCRFNVRVQPLSEDISPVHVKKLVTLVWVLERELLERLCPSSYGRPHPHVRTLSAHSRVASHIWHGSGEKSPPNDPLGSVVTTLHLPQLHNKEVMARLQFLWQIQSLEDLAAALRTTTGEATSFAIQPTGGPFGMPIFEFRYSLWHPFGQLDASKHWIELSVKLLQTSMWNSPVFKKNVTLLDGMIYNFWGSNEPPTYRWKALLAMLDLEKWSESWEVIIGQYKDGQRLAARSLDKQKLLHKELKADGQRKTTT</sequence>
<protein>
    <submittedName>
        <fullName evidence="1">Uncharacterized protein</fullName>
    </submittedName>
</protein>
<evidence type="ECO:0000313" key="1">
    <source>
        <dbReference type="EMBL" id="OTA04632.1"/>
    </source>
</evidence>
<gene>
    <name evidence="1" type="ORF">A9Z42_0052560</name>
</gene>
<dbReference type="Proteomes" id="UP000219286">
    <property type="component" value="Unassembled WGS sequence"/>
</dbReference>
<organism evidence="1 2">
    <name type="scientific">Trichoderma parareesei</name>
    <name type="common">Filamentous fungus</name>
    <dbReference type="NCBI Taxonomy" id="858221"/>
    <lineage>
        <taxon>Eukaryota</taxon>
        <taxon>Fungi</taxon>
        <taxon>Dikarya</taxon>
        <taxon>Ascomycota</taxon>
        <taxon>Pezizomycotina</taxon>
        <taxon>Sordariomycetes</taxon>
        <taxon>Hypocreomycetidae</taxon>
        <taxon>Hypocreales</taxon>
        <taxon>Hypocreaceae</taxon>
        <taxon>Trichoderma</taxon>
    </lineage>
</organism>
<evidence type="ECO:0000313" key="2">
    <source>
        <dbReference type="Proteomes" id="UP000219286"/>
    </source>
</evidence>
<dbReference type="OrthoDB" id="412402at2759"/>
<dbReference type="EMBL" id="LFMI01000533">
    <property type="protein sequence ID" value="OTA04632.1"/>
    <property type="molecule type" value="Genomic_DNA"/>
</dbReference>
<dbReference type="AlphaFoldDB" id="A0A2H2ZIW6"/>
<accession>A0A2H2ZIW6</accession>
<keyword evidence="2" id="KW-1185">Reference proteome</keyword>
<comment type="caution">
    <text evidence="1">The sequence shown here is derived from an EMBL/GenBank/DDBJ whole genome shotgun (WGS) entry which is preliminary data.</text>
</comment>
<reference evidence="1 2" key="1">
    <citation type="journal article" date="2015" name="Genome Announc.">
        <title>Genome sequence and annotation of Trichoderma parareesei, the ancestor of the cellulase producer Trichoderma reesei.</title>
        <authorList>
            <person name="Yang D."/>
            <person name="Pomraning K."/>
            <person name="Kopchinskiy A."/>
            <person name="Karimi Aghcheh R."/>
            <person name="Atanasova L."/>
            <person name="Chenthamara K."/>
            <person name="Baker S.E."/>
            <person name="Zhang R."/>
            <person name="Shen Q."/>
            <person name="Freitag M."/>
            <person name="Kubicek C.P."/>
            <person name="Druzhinina I.S."/>
        </authorList>
    </citation>
    <scope>NUCLEOTIDE SEQUENCE [LARGE SCALE GENOMIC DNA]</scope>
    <source>
        <strain evidence="1 2">CBS 125925</strain>
    </source>
</reference>